<keyword evidence="1" id="KW-1133">Transmembrane helix</keyword>
<gene>
    <name evidence="2" type="ORF">ICL07_31375</name>
</gene>
<evidence type="ECO:0008006" key="4">
    <source>
        <dbReference type="Google" id="ProtNLM"/>
    </source>
</evidence>
<feature type="transmembrane region" description="Helical" evidence="1">
    <location>
        <begin position="202"/>
        <end position="222"/>
    </location>
</feature>
<organism evidence="2 3">
    <name type="scientific">Chitinophaga qingshengii</name>
    <dbReference type="NCBI Taxonomy" id="1569794"/>
    <lineage>
        <taxon>Bacteria</taxon>
        <taxon>Pseudomonadati</taxon>
        <taxon>Bacteroidota</taxon>
        <taxon>Chitinophagia</taxon>
        <taxon>Chitinophagales</taxon>
        <taxon>Chitinophagaceae</taxon>
        <taxon>Chitinophaga</taxon>
    </lineage>
</organism>
<proteinExistence type="predicted"/>
<sequence>MVQLLTFKRFHTAEQAAEIITLLQEHHIPVEYEEEVLLDKIYAGQNFDQRHLVKIPAGYFSQADSLLKSQIRVSLDEVEPDYYLLAFSTEELKEVIDKKDEWGDYDYALALKLLEKQGISYSPEQLKQQGESRLDTLSQPQALPLWWLVVGYISPLFIFTMIPFTLVCSLLGIFIGGFVYLTKKTLPDGSRVPAFTAKARTQGKWMMVIVFVLDVICWRELISRM</sequence>
<dbReference type="RefSeq" id="WP_188092016.1">
    <property type="nucleotide sequence ID" value="NZ_JACVFC010000007.1"/>
</dbReference>
<reference evidence="2 3" key="1">
    <citation type="submission" date="2020-09" db="EMBL/GenBank/DDBJ databases">
        <title>Genome sequences of type strains of Chitinophaga qingshengii and Chitinophaga varians.</title>
        <authorList>
            <person name="Kittiwongwattana C."/>
        </authorList>
    </citation>
    <scope>NUCLEOTIDE SEQUENCE [LARGE SCALE GENOMIC DNA]</scope>
    <source>
        <strain evidence="2 3">JCM 30026</strain>
    </source>
</reference>
<evidence type="ECO:0000313" key="3">
    <source>
        <dbReference type="Proteomes" id="UP000659124"/>
    </source>
</evidence>
<dbReference type="EMBL" id="JACVFC010000007">
    <property type="protein sequence ID" value="MBC9934921.1"/>
    <property type="molecule type" value="Genomic_DNA"/>
</dbReference>
<keyword evidence="1" id="KW-0812">Transmembrane</keyword>
<accession>A0ABR7TWR4</accession>
<protein>
    <recommendedName>
        <fullName evidence="4">DUF2007 domain-containing protein</fullName>
    </recommendedName>
</protein>
<keyword evidence="1" id="KW-0472">Membrane</keyword>
<name>A0ABR7TWR4_9BACT</name>
<evidence type="ECO:0000313" key="2">
    <source>
        <dbReference type="EMBL" id="MBC9934921.1"/>
    </source>
</evidence>
<dbReference type="Proteomes" id="UP000659124">
    <property type="component" value="Unassembled WGS sequence"/>
</dbReference>
<keyword evidence="3" id="KW-1185">Reference proteome</keyword>
<evidence type="ECO:0000256" key="1">
    <source>
        <dbReference type="SAM" id="Phobius"/>
    </source>
</evidence>
<comment type="caution">
    <text evidence="2">The sequence shown here is derived from an EMBL/GenBank/DDBJ whole genome shotgun (WGS) entry which is preliminary data.</text>
</comment>
<feature type="transmembrane region" description="Helical" evidence="1">
    <location>
        <begin position="156"/>
        <end position="182"/>
    </location>
</feature>